<reference evidence="2" key="1">
    <citation type="submission" date="2018-05" db="EMBL/GenBank/DDBJ databases">
        <authorList>
            <person name="Lanie J.A."/>
            <person name="Ng W.-L."/>
            <person name="Kazmierczak K.M."/>
            <person name="Andrzejewski T.M."/>
            <person name="Davidsen T.M."/>
            <person name="Wayne K.J."/>
            <person name="Tettelin H."/>
            <person name="Glass J.I."/>
            <person name="Rusch D."/>
            <person name="Podicherti R."/>
            <person name="Tsui H.-C.T."/>
            <person name="Winkler M.E."/>
        </authorList>
    </citation>
    <scope>NUCLEOTIDE SEQUENCE</scope>
</reference>
<proteinExistence type="predicted"/>
<gene>
    <name evidence="2" type="ORF">METZ01_LOCUS362668</name>
</gene>
<keyword evidence="1" id="KW-0472">Membrane</keyword>
<organism evidence="2">
    <name type="scientific">marine metagenome</name>
    <dbReference type="NCBI Taxonomy" id="408172"/>
    <lineage>
        <taxon>unclassified sequences</taxon>
        <taxon>metagenomes</taxon>
        <taxon>ecological metagenomes</taxon>
    </lineage>
</organism>
<name>A0A382SIT5_9ZZZZ</name>
<dbReference type="EMBL" id="UINC01129429">
    <property type="protein sequence ID" value="SVD09814.1"/>
    <property type="molecule type" value="Genomic_DNA"/>
</dbReference>
<protein>
    <submittedName>
        <fullName evidence="2">Uncharacterized protein</fullName>
    </submittedName>
</protein>
<keyword evidence="1" id="KW-1133">Transmembrane helix</keyword>
<evidence type="ECO:0000256" key="1">
    <source>
        <dbReference type="SAM" id="Phobius"/>
    </source>
</evidence>
<evidence type="ECO:0000313" key="2">
    <source>
        <dbReference type="EMBL" id="SVD09814.1"/>
    </source>
</evidence>
<accession>A0A382SIT5</accession>
<feature type="transmembrane region" description="Helical" evidence="1">
    <location>
        <begin position="12"/>
        <end position="30"/>
    </location>
</feature>
<keyword evidence="1" id="KW-0812">Transmembrane</keyword>
<dbReference type="AlphaFoldDB" id="A0A382SIT5"/>
<sequence>MGCLISILRPGVGLVLGVVIFIGSLSLLVLNNFSEKLQSADFYKSTIAAEDTYKRIYNKVLLVDELRDKTSEFLGNIQVVSHDEIVGLLRDILPPEYIQSQVEGSIDRTVDYINEDVDVLEAYVELAEPLNNVKP</sequence>
<feature type="non-terminal residue" evidence="2">
    <location>
        <position position="135"/>
    </location>
</feature>